<accession>A0A371E1G6</accession>
<evidence type="ECO:0000313" key="2">
    <source>
        <dbReference type="Proteomes" id="UP000257109"/>
    </source>
</evidence>
<protein>
    <recommendedName>
        <fullName evidence="3">Copia protein</fullName>
    </recommendedName>
</protein>
<name>A0A371E1G6_MUCPR</name>
<comment type="caution">
    <text evidence="1">The sequence shown here is derived from an EMBL/GenBank/DDBJ whole genome shotgun (WGS) entry which is preliminary data.</text>
</comment>
<sequence length="68" mass="8067">MDTFLPCKSTSISRHPISVYCDNKYFISIAQNPTFHKRTKHIKIDCHLVWDKLQADITHLLLVNMYYI</sequence>
<dbReference type="EMBL" id="QJKJ01017315">
    <property type="protein sequence ID" value="RDX58626.1"/>
    <property type="molecule type" value="Genomic_DNA"/>
</dbReference>
<dbReference type="AlphaFoldDB" id="A0A371E1G6"/>
<proteinExistence type="predicted"/>
<gene>
    <name evidence="1" type="ORF">CR513_62046</name>
</gene>
<dbReference type="OrthoDB" id="414945at2759"/>
<organism evidence="1 2">
    <name type="scientific">Mucuna pruriens</name>
    <name type="common">Velvet bean</name>
    <name type="synonym">Dolichos pruriens</name>
    <dbReference type="NCBI Taxonomy" id="157652"/>
    <lineage>
        <taxon>Eukaryota</taxon>
        <taxon>Viridiplantae</taxon>
        <taxon>Streptophyta</taxon>
        <taxon>Embryophyta</taxon>
        <taxon>Tracheophyta</taxon>
        <taxon>Spermatophyta</taxon>
        <taxon>Magnoliopsida</taxon>
        <taxon>eudicotyledons</taxon>
        <taxon>Gunneridae</taxon>
        <taxon>Pentapetalae</taxon>
        <taxon>rosids</taxon>
        <taxon>fabids</taxon>
        <taxon>Fabales</taxon>
        <taxon>Fabaceae</taxon>
        <taxon>Papilionoideae</taxon>
        <taxon>50 kb inversion clade</taxon>
        <taxon>NPAAA clade</taxon>
        <taxon>indigoferoid/millettioid clade</taxon>
        <taxon>Phaseoleae</taxon>
        <taxon>Mucuna</taxon>
    </lineage>
</organism>
<feature type="non-terminal residue" evidence="1">
    <location>
        <position position="1"/>
    </location>
</feature>
<keyword evidence="2" id="KW-1185">Reference proteome</keyword>
<evidence type="ECO:0008006" key="3">
    <source>
        <dbReference type="Google" id="ProtNLM"/>
    </source>
</evidence>
<evidence type="ECO:0000313" key="1">
    <source>
        <dbReference type="EMBL" id="RDX58626.1"/>
    </source>
</evidence>
<dbReference type="Proteomes" id="UP000257109">
    <property type="component" value="Unassembled WGS sequence"/>
</dbReference>
<reference evidence="1" key="1">
    <citation type="submission" date="2018-05" db="EMBL/GenBank/DDBJ databases">
        <title>Draft genome of Mucuna pruriens seed.</title>
        <authorList>
            <person name="Nnadi N.E."/>
            <person name="Vos R."/>
            <person name="Hasami M.H."/>
            <person name="Devisetty U.K."/>
            <person name="Aguiy J.C."/>
        </authorList>
    </citation>
    <scope>NUCLEOTIDE SEQUENCE [LARGE SCALE GENOMIC DNA]</scope>
    <source>
        <strain evidence="1">JCA_2017</strain>
    </source>
</reference>